<dbReference type="InterPro" id="IPR042110">
    <property type="entry name" value="Adenylosuccinate_synth_dom2"/>
</dbReference>
<accession>C0QTP0</accession>
<evidence type="ECO:0000256" key="7">
    <source>
        <dbReference type="ARBA" id="ARBA00023134"/>
    </source>
</evidence>
<evidence type="ECO:0000256" key="8">
    <source>
        <dbReference type="HAMAP-Rule" id="MF_00011"/>
    </source>
</evidence>
<organism evidence="11 12">
    <name type="scientific">Persephonella marina (strain DSM 14350 / EX-H1)</name>
    <dbReference type="NCBI Taxonomy" id="123214"/>
    <lineage>
        <taxon>Bacteria</taxon>
        <taxon>Pseudomonadati</taxon>
        <taxon>Aquificota</taxon>
        <taxon>Aquificia</taxon>
        <taxon>Aquificales</taxon>
        <taxon>Hydrogenothermaceae</taxon>
        <taxon>Persephonella</taxon>
    </lineage>
</organism>
<feature type="binding site" evidence="8">
    <location>
        <begin position="335"/>
        <end position="337"/>
    </location>
    <ligand>
        <name>GTP</name>
        <dbReference type="ChEBI" id="CHEBI:37565"/>
    </ligand>
</feature>
<feature type="binding site" evidence="8">
    <location>
        <position position="144"/>
    </location>
    <ligand>
        <name>IMP</name>
        <dbReference type="ChEBI" id="CHEBI:58053"/>
        <note>ligand shared between dimeric partners</note>
    </ligand>
</feature>
<feature type="active site" description="Proton acceptor" evidence="8">
    <location>
        <position position="14"/>
    </location>
</feature>
<feature type="binding site" evidence="8">
    <location>
        <begin position="303"/>
        <end position="309"/>
    </location>
    <ligand>
        <name>substrate</name>
    </ligand>
</feature>
<dbReference type="Proteomes" id="UP000001366">
    <property type="component" value="Chromosome"/>
</dbReference>
<gene>
    <name evidence="8 11" type="primary">purA</name>
    <name evidence="11" type="ordered locus">PERMA_0260</name>
</gene>
<dbReference type="EC" id="6.3.4.4" evidence="8 10"/>
<keyword evidence="2 8" id="KW-0436">Ligase</keyword>
<feature type="binding site" description="in other chain" evidence="8">
    <location>
        <begin position="14"/>
        <end position="17"/>
    </location>
    <ligand>
        <name>IMP</name>
        <dbReference type="ChEBI" id="CHEBI:58053"/>
        <note>ligand shared between dimeric partners</note>
    </ligand>
</feature>
<feature type="binding site" description="in other chain" evidence="8">
    <location>
        <begin position="39"/>
        <end position="42"/>
    </location>
    <ligand>
        <name>IMP</name>
        <dbReference type="ChEBI" id="CHEBI:58053"/>
        <note>ligand shared between dimeric partners</note>
    </ligand>
</feature>
<dbReference type="STRING" id="123214.PERMA_0260"/>
<feature type="binding site" evidence="8">
    <location>
        <position position="41"/>
    </location>
    <ligand>
        <name>Mg(2+)</name>
        <dbReference type="ChEBI" id="CHEBI:18420"/>
    </ligand>
</feature>
<dbReference type="PROSITE" id="PS01266">
    <property type="entry name" value="ADENYLOSUCCIN_SYN_1"/>
    <property type="match status" value="1"/>
</dbReference>
<dbReference type="PANTHER" id="PTHR11846:SF0">
    <property type="entry name" value="ADENYLOSUCCINATE SYNTHETASE"/>
    <property type="match status" value="1"/>
</dbReference>
<name>C0QTP0_PERMH</name>
<dbReference type="InterPro" id="IPR042109">
    <property type="entry name" value="Adenylosuccinate_synth_dom1"/>
</dbReference>
<dbReference type="GO" id="GO:0000287">
    <property type="term" value="F:magnesium ion binding"/>
    <property type="evidence" value="ECO:0007669"/>
    <property type="project" value="UniProtKB-UniRule"/>
</dbReference>
<feature type="binding site" description="in other chain" evidence="8">
    <location>
        <position position="130"/>
    </location>
    <ligand>
        <name>IMP</name>
        <dbReference type="ChEBI" id="CHEBI:58053"/>
        <note>ligand shared between dimeric partners</note>
    </ligand>
</feature>
<dbReference type="InterPro" id="IPR001114">
    <property type="entry name" value="Adenylosuccinate_synthetase"/>
</dbReference>
<dbReference type="InterPro" id="IPR042111">
    <property type="entry name" value="Adenylosuccinate_synth_dom3"/>
</dbReference>
<comment type="subunit">
    <text evidence="1 8">Homodimer.</text>
</comment>
<feature type="active site" evidence="9">
    <location>
        <position position="141"/>
    </location>
</feature>
<feature type="binding site" evidence="8">
    <location>
        <position position="309"/>
    </location>
    <ligand>
        <name>GTP</name>
        <dbReference type="ChEBI" id="CHEBI:37565"/>
    </ligand>
</feature>
<feature type="binding site" evidence="8">
    <location>
        <begin position="41"/>
        <end position="43"/>
    </location>
    <ligand>
        <name>GTP</name>
        <dbReference type="ChEBI" id="CHEBI:37565"/>
    </ligand>
</feature>
<dbReference type="PROSITE" id="PS00513">
    <property type="entry name" value="ADENYLOSUCCIN_SYN_2"/>
    <property type="match status" value="1"/>
</dbReference>
<dbReference type="GO" id="GO:0044208">
    <property type="term" value="P:'de novo' AMP biosynthetic process"/>
    <property type="evidence" value="ECO:0007669"/>
    <property type="project" value="UniProtKB-UniRule"/>
</dbReference>
<protein>
    <recommendedName>
        <fullName evidence="8 10">Adenylosuccinate synthetase</fullName>
        <shortName evidence="8">AMPSase</shortName>
        <shortName evidence="8">AdSS</shortName>
        <ecNumber evidence="8 10">6.3.4.4</ecNumber>
    </recommendedName>
    <alternativeName>
        <fullName evidence="8">IMP--aspartate ligase</fullName>
    </alternativeName>
</protein>
<dbReference type="GO" id="GO:0046040">
    <property type="term" value="P:IMP metabolic process"/>
    <property type="evidence" value="ECO:0007669"/>
    <property type="project" value="TreeGrafter"/>
</dbReference>
<dbReference type="RefSeq" id="WP_012676514.1">
    <property type="nucleotide sequence ID" value="NC_012440.1"/>
</dbReference>
<dbReference type="eggNOG" id="COG0104">
    <property type="taxonomic scope" value="Bacteria"/>
</dbReference>
<keyword evidence="3 8" id="KW-0479">Metal-binding</keyword>
<keyword evidence="4 8" id="KW-0547">Nucleotide-binding</keyword>
<comment type="function">
    <text evidence="8">Plays an important role in the de novo pathway of purine nucleotide biosynthesis. Catalyzes the first committed step in the biosynthesis of AMP from IMP.</text>
</comment>
<dbReference type="Gene3D" id="3.90.170.10">
    <property type="entry name" value="Adenylosuccinate Synthetase, subunit A, domain 3"/>
    <property type="match status" value="1"/>
</dbReference>
<dbReference type="PANTHER" id="PTHR11846">
    <property type="entry name" value="ADENYLOSUCCINATE SYNTHETASE"/>
    <property type="match status" value="1"/>
</dbReference>
<keyword evidence="7 8" id="KW-0342">GTP-binding</keyword>
<dbReference type="InterPro" id="IPR027417">
    <property type="entry name" value="P-loop_NTPase"/>
</dbReference>
<keyword evidence="6 8" id="KW-0460">Magnesium</keyword>
<dbReference type="CDD" id="cd03108">
    <property type="entry name" value="AdSS"/>
    <property type="match status" value="1"/>
</dbReference>
<dbReference type="SUPFAM" id="SSF52540">
    <property type="entry name" value="P-loop containing nucleoside triphosphate hydrolases"/>
    <property type="match status" value="1"/>
</dbReference>
<feature type="active site" description="Proton donor" evidence="8">
    <location>
        <position position="42"/>
    </location>
</feature>
<dbReference type="InterPro" id="IPR033128">
    <property type="entry name" value="Adenylosuccin_syn_Lys_AS"/>
</dbReference>
<feature type="binding site" evidence="8">
    <location>
        <begin position="13"/>
        <end position="19"/>
    </location>
    <ligand>
        <name>GTP</name>
        <dbReference type="ChEBI" id="CHEBI:37565"/>
    </ligand>
</feature>
<reference evidence="11 12" key="1">
    <citation type="journal article" date="2009" name="J. Bacteriol.">
        <title>Complete and draft genome sequences of six members of the Aquificales.</title>
        <authorList>
            <person name="Reysenbach A.L."/>
            <person name="Hamamura N."/>
            <person name="Podar M."/>
            <person name="Griffiths E."/>
            <person name="Ferreira S."/>
            <person name="Hochstein R."/>
            <person name="Heidelberg J."/>
            <person name="Johnson J."/>
            <person name="Mead D."/>
            <person name="Pohorille A."/>
            <person name="Sarmiento M."/>
            <person name="Schweighofer K."/>
            <person name="Seshadri R."/>
            <person name="Voytek M.A."/>
        </authorList>
    </citation>
    <scope>NUCLEOTIDE SEQUENCE [LARGE SCALE GENOMIC DNA]</scope>
    <source>
        <strain evidence="12">DSM 14350 / EX-H1</strain>
    </source>
</reference>
<keyword evidence="8" id="KW-0963">Cytoplasm</keyword>
<proteinExistence type="inferred from homology"/>
<dbReference type="NCBIfam" id="NF002223">
    <property type="entry name" value="PRK01117.1"/>
    <property type="match status" value="1"/>
</dbReference>
<evidence type="ECO:0000256" key="6">
    <source>
        <dbReference type="ARBA" id="ARBA00022842"/>
    </source>
</evidence>
<feature type="binding site" description="in other chain" evidence="8">
    <location>
        <position position="226"/>
    </location>
    <ligand>
        <name>IMP</name>
        <dbReference type="ChEBI" id="CHEBI:58053"/>
        <note>ligand shared between dimeric partners</note>
    </ligand>
</feature>
<evidence type="ECO:0000256" key="4">
    <source>
        <dbReference type="ARBA" id="ARBA00022741"/>
    </source>
</evidence>
<dbReference type="AlphaFoldDB" id="C0QTP0"/>
<comment type="cofactor">
    <cofactor evidence="8">
        <name>Mg(2+)</name>
        <dbReference type="ChEBI" id="CHEBI:18420"/>
    </cofactor>
    <text evidence="8">Binds 1 Mg(2+) ion per subunit.</text>
</comment>
<feature type="binding site" evidence="8">
    <location>
        <begin position="417"/>
        <end position="419"/>
    </location>
    <ligand>
        <name>GTP</name>
        <dbReference type="ChEBI" id="CHEBI:37565"/>
    </ligand>
</feature>
<keyword evidence="5 8" id="KW-0658">Purine biosynthesis</keyword>
<feature type="binding site" description="in other chain" evidence="8">
    <location>
        <position position="307"/>
    </location>
    <ligand>
        <name>IMP</name>
        <dbReference type="ChEBI" id="CHEBI:58053"/>
        <note>ligand shared between dimeric partners</note>
    </ligand>
</feature>
<dbReference type="Pfam" id="PF00709">
    <property type="entry name" value="Adenylsucc_synt"/>
    <property type="match status" value="1"/>
</dbReference>
<dbReference type="GO" id="GO:0005525">
    <property type="term" value="F:GTP binding"/>
    <property type="evidence" value="ECO:0007669"/>
    <property type="project" value="UniProtKB-UniRule"/>
</dbReference>
<feature type="binding site" evidence="8">
    <location>
        <position position="14"/>
    </location>
    <ligand>
        <name>Mg(2+)</name>
        <dbReference type="ChEBI" id="CHEBI:18420"/>
    </ligand>
</feature>
<dbReference type="Gene3D" id="1.10.300.10">
    <property type="entry name" value="Adenylosuccinate Synthetase, subunit A, domain 2"/>
    <property type="match status" value="1"/>
</dbReference>
<dbReference type="NCBIfam" id="TIGR00184">
    <property type="entry name" value="purA"/>
    <property type="match status" value="1"/>
</dbReference>
<dbReference type="InterPro" id="IPR018220">
    <property type="entry name" value="Adenylosuccin_syn_GTP-bd"/>
</dbReference>
<dbReference type="Gene3D" id="3.40.440.10">
    <property type="entry name" value="Adenylosuccinate Synthetase, subunit A, domain 1"/>
    <property type="match status" value="1"/>
</dbReference>
<evidence type="ECO:0000256" key="5">
    <source>
        <dbReference type="ARBA" id="ARBA00022755"/>
    </source>
</evidence>
<evidence type="ECO:0000256" key="2">
    <source>
        <dbReference type="ARBA" id="ARBA00022598"/>
    </source>
</evidence>
<dbReference type="UniPathway" id="UPA00075">
    <property type="reaction ID" value="UER00335"/>
</dbReference>
<evidence type="ECO:0000256" key="1">
    <source>
        <dbReference type="ARBA" id="ARBA00011738"/>
    </source>
</evidence>
<evidence type="ECO:0000256" key="9">
    <source>
        <dbReference type="PROSITE-ProRule" id="PRU10134"/>
    </source>
</evidence>
<comment type="pathway">
    <text evidence="8 10">Purine metabolism; AMP biosynthesis via de novo pathway; AMP from IMP: step 1/2.</text>
</comment>
<dbReference type="KEGG" id="pmx:PERMA_0260"/>
<dbReference type="HAMAP" id="MF_00011">
    <property type="entry name" value="Adenylosucc_synth"/>
    <property type="match status" value="1"/>
</dbReference>
<dbReference type="GO" id="GO:0004019">
    <property type="term" value="F:adenylosuccinate synthase activity"/>
    <property type="evidence" value="ECO:0007669"/>
    <property type="project" value="UniProtKB-UniRule"/>
</dbReference>
<dbReference type="FunFam" id="3.90.170.10:FF:000001">
    <property type="entry name" value="Adenylosuccinate synthetase"/>
    <property type="match status" value="1"/>
</dbReference>
<comment type="similarity">
    <text evidence="8 10">Belongs to the adenylosuccinate synthetase family.</text>
</comment>
<keyword evidence="12" id="KW-1185">Reference proteome</keyword>
<dbReference type="FunFam" id="1.10.300.10:FF:000001">
    <property type="entry name" value="Adenylosuccinate synthetase"/>
    <property type="match status" value="1"/>
</dbReference>
<feature type="binding site" description="in other chain" evidence="8">
    <location>
        <position position="241"/>
    </location>
    <ligand>
        <name>IMP</name>
        <dbReference type="ChEBI" id="CHEBI:58053"/>
        <note>ligand shared between dimeric partners</note>
    </ligand>
</feature>
<dbReference type="HOGENOM" id="CLU_029848_0_0_0"/>
<evidence type="ECO:0000256" key="10">
    <source>
        <dbReference type="RuleBase" id="RU000520"/>
    </source>
</evidence>
<evidence type="ECO:0000313" key="12">
    <source>
        <dbReference type="Proteomes" id="UP000001366"/>
    </source>
</evidence>
<evidence type="ECO:0000313" key="11">
    <source>
        <dbReference type="EMBL" id="ACO04276.1"/>
    </source>
</evidence>
<dbReference type="EMBL" id="CP001230">
    <property type="protein sequence ID" value="ACO04276.1"/>
    <property type="molecule type" value="Genomic_DNA"/>
</dbReference>
<dbReference type="SMART" id="SM00788">
    <property type="entry name" value="Adenylsucc_synt"/>
    <property type="match status" value="1"/>
</dbReference>
<sequence>MNKSLVILGSQWGDEGKGKIVDLLAPDYDYVVRYQGGSNAGHTVIVGNKKYALHLIPSGILHEGKKNLITNGVVIALEELINEMEKVREVAGDFEGKLYISDRAHIVFPHHKILDGLAERSKGKDKVGTTLKGIGPAYMSKYARTGIRIADLYDPAYFRHRLESSMNEAKEIAEKIYGVSFDLSINKIYFETLRMFEKIEYLVADTALMLDKALREGKRVLFEGAQGTMLDIDMGTYPYVTSSNSSALGLSNGTGVSPKLIGQAKVYGVSKAYVTRVGAGPFPTELNDGFGQKLRDEGHEYGTTTGRPRRCGWLDLVALRFAARINGMDGIIITKLDVLDHFEEIKVAVAYEYEGKEIRDFPASLKVLEKCRPVYKTLKGWHTSTKGLKDKEKLPDEAWEFIRFVEKETGTPVVMLSTGPERSEYIWIKQEG</sequence>
<dbReference type="OrthoDB" id="9807553at2"/>
<dbReference type="GO" id="GO:0005737">
    <property type="term" value="C:cytoplasm"/>
    <property type="evidence" value="ECO:0007669"/>
    <property type="project" value="UniProtKB-SubCell"/>
</dbReference>
<comment type="subcellular location">
    <subcellularLocation>
        <location evidence="8">Cytoplasm</location>
    </subcellularLocation>
</comment>
<evidence type="ECO:0000256" key="3">
    <source>
        <dbReference type="ARBA" id="ARBA00022723"/>
    </source>
</evidence>
<dbReference type="PaxDb" id="123214-PERMA_0260"/>
<comment type="catalytic activity">
    <reaction evidence="8 10">
        <text>IMP + L-aspartate + GTP = N(6)-(1,2-dicarboxyethyl)-AMP + GDP + phosphate + 2 H(+)</text>
        <dbReference type="Rhea" id="RHEA:15753"/>
        <dbReference type="ChEBI" id="CHEBI:15378"/>
        <dbReference type="ChEBI" id="CHEBI:29991"/>
        <dbReference type="ChEBI" id="CHEBI:37565"/>
        <dbReference type="ChEBI" id="CHEBI:43474"/>
        <dbReference type="ChEBI" id="CHEBI:57567"/>
        <dbReference type="ChEBI" id="CHEBI:58053"/>
        <dbReference type="ChEBI" id="CHEBI:58189"/>
        <dbReference type="EC" id="6.3.4.4"/>
    </reaction>
</comment>